<dbReference type="GO" id="GO:0016460">
    <property type="term" value="C:myosin II complex"/>
    <property type="evidence" value="ECO:0007669"/>
    <property type="project" value="TreeGrafter"/>
</dbReference>
<proteinExistence type="predicted"/>
<feature type="coiled-coil region" evidence="1">
    <location>
        <begin position="1159"/>
        <end position="1231"/>
    </location>
</feature>
<feature type="coiled-coil region" evidence="1">
    <location>
        <begin position="99"/>
        <end position="328"/>
    </location>
</feature>
<evidence type="ECO:0000313" key="2">
    <source>
        <dbReference type="EMBL" id="JAC36977.1"/>
    </source>
</evidence>
<accession>A0A034V4A1</accession>
<reference evidence="2" key="1">
    <citation type="journal article" date="2014" name="BMC Genomics">
        <title>Characterizing the developmental transcriptome of the oriental fruit fly, Bactrocera dorsalis (Diptera: Tephritidae) through comparative genomic analysis with Drosophila melanogaster utilizing modENCODE datasets.</title>
        <authorList>
            <person name="Geib S.M."/>
            <person name="Calla B."/>
            <person name="Hall B."/>
            <person name="Hou S."/>
            <person name="Manoukis N.C."/>
        </authorList>
    </citation>
    <scope>NUCLEOTIDE SEQUENCE</scope>
    <source>
        <strain evidence="2">Punador</strain>
    </source>
</reference>
<feature type="coiled-coil region" evidence="1">
    <location>
        <begin position="503"/>
        <end position="573"/>
    </location>
</feature>
<sequence length="1351" mass="154984">MMNDTPIDNVNLNWEYGGILGETKMASVENMDIAAEQRNNSDVSVTSVPSVSKNSGLAYDSGNYTTSSNNSEISCPFEVELNNHCQHIHILLKERDQALFSAMQDVRKLRSELERLNKSEEWYKKELRAQKNTRLEALERLYSQERKYMQENQRLQRECVRLYEKCSDLEKELQAKRDKAMQKLVEDEQLTNVYDETNEVLNKFELEQQRALVNDQEKLISVLRKQKHVLLEDLSRLNAEKDAKVLELQETLAGLEVENTHMTAQCKRLINERQMLEDTLKTKDEALNAEIAERLKMTTLIEELKEQSKSQQELLAHKEHEIQVLQQNFNENMKNEWNMDEVHRLSMSYHDEINAKTTEISSLKKSLYALQSELNTLTDLQAQHEAQTRQIDQLNFSLETQNCELKNLKQTDEEKTQQITELQQNLVKIRTQHDITLVQMCTEQSNLKTVKRELIALHEQYAGMCALCEKTRFQLEILEIENGKLRFQSDGDKSEIDALREKLKEYLKHTADLGQRINELEAKLQSATERNTELQAKLGQYEKGTSTGAEQEHKQIIQENRALKERLVEHNNSFKDCGVDQIGLGSGNENEGDDSGFLEATNVSISECENNEKSPDSQYTSDVDCANMTAVNETLLQQLSHQSEILTERQILIAALEELICNGSATPDNDSSITSPVEANQPVTGLTAQQQQLMVYLSSQSLFIEEKRKLLEAFETLVNEKPGPHETSHHIQNISNIKKIIDENKKLKNTVNTKEADLLMSLTNVKDNIEKATAFGKEVEYLRKKLQENDERHLKDRSEQERLHGVQMRSCEAGMQRLQTENERLINEMQSLLEAKSQIEKALEQQTKLIDELKAKLSTLDKNEDTCEASNTVELLPNERDELLRLRANVEELEKCLTAASEYDEARRNERVRLLQQLIEQQNCKVQQLTETQADWEELLATLQIAQKLEESARAELQLKHAELEELNALFAEQNEELRQLQAIALLAQSNKEEADENVQTNCEMLQAKLNAQLAESAAQQRQIEELQGKNARLERQLNEDYAEEVARNQRQLRALQTKMDKLKTERNEYAERLAAMESELQQLKKSKRDGLVLPPEFVVLPKNTLDACASASDETATFTDANGNTSGSESDSNERMRILTKVLEAEYRRKMKRYDLHIHTLLGNIRKLKKTLRATEQRAAHLTLEQCKTMEELRELRLSRRQLEELRLKCEHNQNTIKALEQALAMERQKFEASDLGKAAHITRDSAALEASSVEPAHEVANLIDDYKKLIQQSALATRRPKTSSILELIQRSNQCVPNLHKLDASVDGLRSDLAHFLSAHTRHMRSAASAQKLDGPSLLDELRAATESY</sequence>
<feature type="coiled-coil region" evidence="1">
    <location>
        <begin position="370"/>
        <end position="425"/>
    </location>
</feature>
<dbReference type="PANTHER" id="PTHR45615:SF40">
    <property type="entry name" value="MYOSIN HEAVY CHAIN, NON-MUSCLE"/>
    <property type="match status" value="1"/>
</dbReference>
<organism evidence="2">
    <name type="scientific">Bactrocera dorsalis</name>
    <name type="common">Oriental fruit fly</name>
    <name type="synonym">Dacus dorsalis</name>
    <dbReference type="NCBI Taxonomy" id="27457"/>
    <lineage>
        <taxon>Eukaryota</taxon>
        <taxon>Metazoa</taxon>
        <taxon>Ecdysozoa</taxon>
        <taxon>Arthropoda</taxon>
        <taxon>Hexapoda</taxon>
        <taxon>Insecta</taxon>
        <taxon>Pterygota</taxon>
        <taxon>Neoptera</taxon>
        <taxon>Endopterygota</taxon>
        <taxon>Diptera</taxon>
        <taxon>Brachycera</taxon>
        <taxon>Muscomorpha</taxon>
        <taxon>Tephritoidea</taxon>
        <taxon>Tephritidae</taxon>
        <taxon>Bactrocera</taxon>
        <taxon>Bactrocera</taxon>
    </lineage>
</organism>
<dbReference type="PANTHER" id="PTHR45615">
    <property type="entry name" value="MYOSIN HEAVY CHAIN, NON-MUSCLE"/>
    <property type="match status" value="1"/>
</dbReference>
<feature type="coiled-coil region" evidence="1">
    <location>
        <begin position="808"/>
        <end position="1087"/>
    </location>
</feature>
<dbReference type="OrthoDB" id="8062330at2759"/>
<dbReference type="GO" id="GO:0000146">
    <property type="term" value="F:microfilament motor activity"/>
    <property type="evidence" value="ECO:0007669"/>
    <property type="project" value="TreeGrafter"/>
</dbReference>
<name>A0A034V4A1_BACDO</name>
<dbReference type="GO" id="GO:0005737">
    <property type="term" value="C:cytoplasm"/>
    <property type="evidence" value="ECO:0007669"/>
    <property type="project" value="TreeGrafter"/>
</dbReference>
<dbReference type="GO" id="GO:0051015">
    <property type="term" value="F:actin filament binding"/>
    <property type="evidence" value="ECO:0007669"/>
    <property type="project" value="TreeGrafter"/>
</dbReference>
<evidence type="ECO:0000256" key="1">
    <source>
        <dbReference type="SAM" id="Coils"/>
    </source>
</evidence>
<protein>
    <submittedName>
        <fullName evidence="2">Uncharacterized protein</fullName>
    </submittedName>
</protein>
<dbReference type="GO" id="GO:0032982">
    <property type="term" value="C:myosin filament"/>
    <property type="evidence" value="ECO:0007669"/>
    <property type="project" value="TreeGrafter"/>
</dbReference>
<keyword evidence="1" id="KW-0175">Coiled coil</keyword>
<dbReference type="EMBL" id="GAKP01021975">
    <property type="protein sequence ID" value="JAC36977.1"/>
    <property type="molecule type" value="Transcribed_RNA"/>
</dbReference>